<evidence type="ECO:0000256" key="1">
    <source>
        <dbReference type="SAM" id="MobiDB-lite"/>
    </source>
</evidence>
<feature type="domain" description="Phosphatidate phosphatase APP1 catalytic" evidence="2">
    <location>
        <begin position="206"/>
        <end position="359"/>
    </location>
</feature>
<feature type="compositionally biased region" description="Low complexity" evidence="1">
    <location>
        <begin position="1"/>
        <end position="11"/>
    </location>
</feature>
<dbReference type="PANTHER" id="PTHR28208">
    <property type="entry name" value="PHOSPHATIDATE PHOSPHATASE APP1"/>
    <property type="match status" value="1"/>
</dbReference>
<dbReference type="AlphaFoldDB" id="A0A0B7KIR5"/>
<dbReference type="EMBL" id="CDPU01000045">
    <property type="protein sequence ID" value="CEO54755.1"/>
    <property type="molecule type" value="Genomic_DNA"/>
</dbReference>
<name>A0A0B7KIR5_BIOOC</name>
<sequence length="410" mass="45901">MAASKNPAAAASEMQNRTRKEKKFDEFEASLPDPKSPKYEVARASQSGLGSIFKRIGDLNPFGKTVTKDDTVWLLDNTAFRSSRFQPWQAEYVAAVFERDPYCKVADVVSNIAHSVGLADDAAERDTIEERILPFLWDIRMVRIVKLENQGKVVKMTPTNINGISTEVLKVPSADAGRIIKTSAVVPRGANGLLEAKTVYAGPEGWGIISDIDDTIKVTLTSDPTGIVETTFADEPTPVSGMPELYAQIKSHLPEDTPWFYLSASPYNLYPFLRQFREQYFPHGTLILRDFSWKTISGLLSALTVGTEEYKTDRMKKINSWLPQRKMVAIGDSTQSDPEAYGEIYRLFPGWVKLILIRKVEDVAAVGLEEKNEPQRFEAAFEGIPREAWHVFTDPSECLQIIKDAVAKED</sequence>
<evidence type="ECO:0000313" key="3">
    <source>
        <dbReference type="EMBL" id="CEO54755.1"/>
    </source>
</evidence>
<organism evidence="3">
    <name type="scientific">Bionectria ochroleuca</name>
    <name type="common">Gliocladium roseum</name>
    <dbReference type="NCBI Taxonomy" id="29856"/>
    <lineage>
        <taxon>Eukaryota</taxon>
        <taxon>Fungi</taxon>
        <taxon>Dikarya</taxon>
        <taxon>Ascomycota</taxon>
        <taxon>Pezizomycotina</taxon>
        <taxon>Sordariomycetes</taxon>
        <taxon>Hypocreomycetidae</taxon>
        <taxon>Hypocreales</taxon>
        <taxon>Bionectriaceae</taxon>
        <taxon>Clonostachys</taxon>
    </lineage>
</organism>
<proteinExistence type="predicted"/>
<dbReference type="InterPro" id="IPR052935">
    <property type="entry name" value="Mg2+_PAP"/>
</dbReference>
<accession>A0A0B7KIR5</accession>
<dbReference type="GO" id="GO:0008195">
    <property type="term" value="F:phosphatidate phosphatase activity"/>
    <property type="evidence" value="ECO:0007669"/>
    <property type="project" value="InterPro"/>
</dbReference>
<feature type="region of interest" description="Disordered" evidence="1">
    <location>
        <begin position="1"/>
        <end position="39"/>
    </location>
</feature>
<dbReference type="GO" id="GO:0030479">
    <property type="term" value="C:actin cortical patch"/>
    <property type="evidence" value="ECO:0007669"/>
    <property type="project" value="TreeGrafter"/>
</dbReference>
<dbReference type="Pfam" id="PF09949">
    <property type="entry name" value="APP1_cat"/>
    <property type="match status" value="1"/>
</dbReference>
<protein>
    <recommendedName>
        <fullName evidence="2">Phosphatidate phosphatase APP1 catalytic domain-containing protein</fullName>
    </recommendedName>
</protein>
<gene>
    <name evidence="3" type="ORF">BN869_000010813_1</name>
</gene>
<evidence type="ECO:0000259" key="2">
    <source>
        <dbReference type="Pfam" id="PF09949"/>
    </source>
</evidence>
<dbReference type="PANTHER" id="PTHR28208:SF1">
    <property type="entry name" value="FILAMENT ORGANIZATION PROTEIN APP1-LIKE, PUTATIVE (AFU_ORTHOLOGUE AFUA_1G06650)-RELATED"/>
    <property type="match status" value="1"/>
</dbReference>
<reference evidence="3" key="1">
    <citation type="submission" date="2015-01" db="EMBL/GenBank/DDBJ databases">
        <authorList>
            <person name="Durling Mikael"/>
        </authorList>
    </citation>
    <scope>NUCLEOTIDE SEQUENCE</scope>
</reference>
<feature type="compositionally biased region" description="Basic and acidic residues" evidence="1">
    <location>
        <begin position="16"/>
        <end position="26"/>
    </location>
</feature>
<dbReference type="InterPro" id="IPR019236">
    <property type="entry name" value="APP1_cat"/>
</dbReference>